<dbReference type="EMBL" id="JARNBH010000038">
    <property type="protein sequence ID" value="MEC0276627.1"/>
    <property type="molecule type" value="Genomic_DNA"/>
</dbReference>
<reference evidence="1 2" key="1">
    <citation type="submission" date="2023-03" db="EMBL/GenBank/DDBJ databases">
        <title>Bacillus Genome Sequencing.</title>
        <authorList>
            <person name="Dunlap C."/>
        </authorList>
    </citation>
    <scope>NUCLEOTIDE SEQUENCE [LARGE SCALE GENOMIC DNA]</scope>
    <source>
        <strain evidence="1 2">B-41290</strain>
    </source>
</reference>
<keyword evidence="2" id="KW-1185">Reference proteome</keyword>
<accession>A0AAW9NLC8</accession>
<comment type="caution">
    <text evidence="1">The sequence shown here is derived from an EMBL/GenBank/DDBJ whole genome shotgun (WGS) entry which is preliminary data.</text>
</comment>
<evidence type="ECO:0000313" key="2">
    <source>
        <dbReference type="Proteomes" id="UP001307168"/>
    </source>
</evidence>
<sequence length="50" mass="5620">MSGIPGHIKVAVNKEDLGDGQVQIQQMVFRTLKRGGKENEWIAELVLQTR</sequence>
<organism evidence="1 2">
    <name type="scientific">Peribacillus castrilensis</name>
    <dbReference type="NCBI Taxonomy" id="2897690"/>
    <lineage>
        <taxon>Bacteria</taxon>
        <taxon>Bacillati</taxon>
        <taxon>Bacillota</taxon>
        <taxon>Bacilli</taxon>
        <taxon>Bacillales</taxon>
        <taxon>Bacillaceae</taxon>
        <taxon>Peribacillus</taxon>
    </lineage>
</organism>
<protein>
    <submittedName>
        <fullName evidence="1">Uncharacterized protein</fullName>
    </submittedName>
</protein>
<dbReference type="Proteomes" id="UP001307168">
    <property type="component" value="Unassembled WGS sequence"/>
</dbReference>
<dbReference type="RefSeq" id="WP_249599612.1">
    <property type="nucleotide sequence ID" value="NZ_JARNBH010000038.1"/>
</dbReference>
<name>A0AAW9NLC8_9BACI</name>
<gene>
    <name evidence="1" type="ORF">P4706_26875</name>
</gene>
<dbReference type="AlphaFoldDB" id="A0AAW9NLC8"/>
<evidence type="ECO:0000313" key="1">
    <source>
        <dbReference type="EMBL" id="MEC0276627.1"/>
    </source>
</evidence>
<proteinExistence type="predicted"/>